<dbReference type="GO" id="GO:0005829">
    <property type="term" value="C:cytosol"/>
    <property type="evidence" value="ECO:0007669"/>
    <property type="project" value="TreeGrafter"/>
</dbReference>
<evidence type="ECO:0000256" key="2">
    <source>
        <dbReference type="ARBA" id="ARBA00006763"/>
    </source>
</evidence>
<dbReference type="GO" id="GO:0009691">
    <property type="term" value="P:cytokinin biosynthetic process"/>
    <property type="evidence" value="ECO:0007669"/>
    <property type="project" value="UniProtKB-UniRule"/>
</dbReference>
<dbReference type="Pfam" id="PF03641">
    <property type="entry name" value="Lysine_decarbox"/>
    <property type="match status" value="1"/>
</dbReference>
<evidence type="ECO:0000313" key="4">
    <source>
        <dbReference type="EMBL" id="MBO8436459.1"/>
    </source>
</evidence>
<protein>
    <recommendedName>
        <fullName evidence="3">Cytokinin riboside 5'-monophosphate phosphoribohydrolase</fullName>
        <ecNumber evidence="3">3.2.2.n1</ecNumber>
    </recommendedName>
</protein>
<sequence>MSKLTSIAVFCGSSPGIKKEYEEYAIALGKLMAKRGITLVYGGGTKGLMGTIATAVHEAGGYVIGVLPKAMDKPSVRLRPVENEMLIVNDMHERKKTMYEKADAFIAMSGGIGTIEEISEIYTWRQLGYHEKNIALLNVAGYWDPFIQMIDKGTKEGFISPEVQQLLIADDNIERLLSRLETEHVRVPEKLGSRT</sequence>
<evidence type="ECO:0000256" key="3">
    <source>
        <dbReference type="RuleBase" id="RU363015"/>
    </source>
</evidence>
<name>A0A9D9H5B8_9SPIO</name>
<reference evidence="4" key="1">
    <citation type="submission" date="2020-10" db="EMBL/GenBank/DDBJ databases">
        <authorList>
            <person name="Gilroy R."/>
        </authorList>
    </citation>
    <scope>NUCLEOTIDE SEQUENCE</scope>
    <source>
        <strain evidence="4">7293</strain>
    </source>
</reference>
<comment type="caution">
    <text evidence="4">The sequence shown here is derived from an EMBL/GenBank/DDBJ whole genome shotgun (WGS) entry which is preliminary data.</text>
</comment>
<comment type="similarity">
    <text evidence="2 3">Belongs to the LOG family.</text>
</comment>
<dbReference type="InterPro" id="IPR031100">
    <property type="entry name" value="LOG_fam"/>
</dbReference>
<dbReference type="EC" id="3.2.2.n1" evidence="3"/>
<keyword evidence="3" id="KW-0203">Cytokinin biosynthesis</keyword>
<comment type="catalytic activity">
    <reaction evidence="1">
        <text>AMP + H2O = D-ribose 5-phosphate + adenine</text>
        <dbReference type="Rhea" id="RHEA:20129"/>
        <dbReference type="ChEBI" id="CHEBI:15377"/>
        <dbReference type="ChEBI" id="CHEBI:16708"/>
        <dbReference type="ChEBI" id="CHEBI:78346"/>
        <dbReference type="ChEBI" id="CHEBI:456215"/>
        <dbReference type="EC" id="3.2.2.4"/>
    </reaction>
</comment>
<dbReference type="SUPFAM" id="SSF102405">
    <property type="entry name" value="MCP/YpsA-like"/>
    <property type="match status" value="1"/>
</dbReference>
<evidence type="ECO:0000256" key="1">
    <source>
        <dbReference type="ARBA" id="ARBA00000274"/>
    </source>
</evidence>
<proteinExistence type="inferred from homology"/>
<evidence type="ECO:0000313" key="5">
    <source>
        <dbReference type="Proteomes" id="UP000823615"/>
    </source>
</evidence>
<dbReference type="GO" id="GO:0008714">
    <property type="term" value="F:AMP nucleosidase activity"/>
    <property type="evidence" value="ECO:0007669"/>
    <property type="project" value="UniProtKB-EC"/>
</dbReference>
<keyword evidence="3" id="KW-0378">Hydrolase</keyword>
<accession>A0A9D9H5B8</accession>
<dbReference type="Gene3D" id="3.40.50.450">
    <property type="match status" value="1"/>
</dbReference>
<reference evidence="4" key="2">
    <citation type="journal article" date="2021" name="PeerJ">
        <title>Extensive microbial diversity within the chicken gut microbiome revealed by metagenomics and culture.</title>
        <authorList>
            <person name="Gilroy R."/>
            <person name="Ravi A."/>
            <person name="Getino M."/>
            <person name="Pursley I."/>
            <person name="Horton D.L."/>
            <person name="Alikhan N.F."/>
            <person name="Baker D."/>
            <person name="Gharbi K."/>
            <person name="Hall N."/>
            <person name="Watson M."/>
            <person name="Adriaenssens E.M."/>
            <person name="Foster-Nyarko E."/>
            <person name="Jarju S."/>
            <person name="Secka A."/>
            <person name="Antonio M."/>
            <person name="Oren A."/>
            <person name="Chaudhuri R.R."/>
            <person name="La Ragione R."/>
            <person name="Hildebrand F."/>
            <person name="Pallen M.J."/>
        </authorList>
    </citation>
    <scope>NUCLEOTIDE SEQUENCE</scope>
    <source>
        <strain evidence="4">7293</strain>
    </source>
</reference>
<dbReference type="InterPro" id="IPR005269">
    <property type="entry name" value="LOG"/>
</dbReference>
<dbReference type="Proteomes" id="UP000823615">
    <property type="component" value="Unassembled WGS sequence"/>
</dbReference>
<gene>
    <name evidence="4" type="ORF">IAA97_05730</name>
</gene>
<dbReference type="AlphaFoldDB" id="A0A9D9H5B8"/>
<organism evidence="4 5">
    <name type="scientific">Candidatus Ornithospirochaeta stercoripullorum</name>
    <dbReference type="NCBI Taxonomy" id="2840899"/>
    <lineage>
        <taxon>Bacteria</taxon>
        <taxon>Pseudomonadati</taxon>
        <taxon>Spirochaetota</taxon>
        <taxon>Spirochaetia</taxon>
        <taxon>Spirochaetales</taxon>
        <taxon>Spirochaetaceae</taxon>
        <taxon>Spirochaetaceae incertae sedis</taxon>
        <taxon>Candidatus Ornithospirochaeta</taxon>
    </lineage>
</organism>
<dbReference type="EMBL" id="JADIMT010000069">
    <property type="protein sequence ID" value="MBO8436459.1"/>
    <property type="molecule type" value="Genomic_DNA"/>
</dbReference>
<dbReference type="PANTHER" id="PTHR31223:SF70">
    <property type="entry name" value="LOG FAMILY PROTEIN YJL055W"/>
    <property type="match status" value="1"/>
</dbReference>
<dbReference type="NCBIfam" id="TIGR00730">
    <property type="entry name" value="Rossman fold protein, TIGR00730 family"/>
    <property type="match status" value="1"/>
</dbReference>
<dbReference type="PANTHER" id="PTHR31223">
    <property type="entry name" value="LOG FAMILY PROTEIN YJL055W"/>
    <property type="match status" value="1"/>
</dbReference>